<sequence length="232" mass="26286">MDIFDAEPNPTKCMGESDDVNFKEELAHLPLPSRSQYFPLIEQIPSFGKDLFDSRSRLDGGVFIFNVDAIIKEVGKNATRLFDQVILEKVSCTPFDGLHSLKGDFDSLYATILQRGVDVTPLENKVEGLIRHVYDLKVLQKCYSEVQGKLDASQRLNTVGIRYEAIVAELKQVAISAHLFRETEQELIDFQGQIDIINSTEDMDAATKANLEKTQAYIKESSEDFKNFQWDP</sequence>
<reference evidence="1" key="1">
    <citation type="submission" date="2022-04" db="EMBL/GenBank/DDBJ databases">
        <title>Carnegiea gigantea Genome sequencing and assembly v2.</title>
        <authorList>
            <person name="Copetti D."/>
            <person name="Sanderson M.J."/>
            <person name="Burquez A."/>
            <person name="Wojciechowski M.F."/>
        </authorList>
    </citation>
    <scope>NUCLEOTIDE SEQUENCE</scope>
    <source>
        <strain evidence="1">SGP5-SGP5p</strain>
        <tissue evidence="1">Aerial part</tissue>
    </source>
</reference>
<organism evidence="1 2">
    <name type="scientific">Carnegiea gigantea</name>
    <dbReference type="NCBI Taxonomy" id="171969"/>
    <lineage>
        <taxon>Eukaryota</taxon>
        <taxon>Viridiplantae</taxon>
        <taxon>Streptophyta</taxon>
        <taxon>Embryophyta</taxon>
        <taxon>Tracheophyta</taxon>
        <taxon>Spermatophyta</taxon>
        <taxon>Magnoliopsida</taxon>
        <taxon>eudicotyledons</taxon>
        <taxon>Gunneridae</taxon>
        <taxon>Pentapetalae</taxon>
        <taxon>Caryophyllales</taxon>
        <taxon>Cactineae</taxon>
        <taxon>Cactaceae</taxon>
        <taxon>Cactoideae</taxon>
        <taxon>Echinocereeae</taxon>
        <taxon>Carnegiea</taxon>
    </lineage>
</organism>
<accession>A0A9Q1K746</accession>
<proteinExistence type="predicted"/>
<protein>
    <submittedName>
        <fullName evidence="1">Uncharacterized protein</fullName>
    </submittedName>
</protein>
<comment type="caution">
    <text evidence="1">The sequence shown here is derived from an EMBL/GenBank/DDBJ whole genome shotgun (WGS) entry which is preliminary data.</text>
</comment>
<keyword evidence="2" id="KW-1185">Reference proteome</keyword>
<gene>
    <name evidence="1" type="ORF">Cgig2_017905</name>
</gene>
<dbReference type="EMBL" id="JAKOGI010000292">
    <property type="protein sequence ID" value="KAJ8437552.1"/>
    <property type="molecule type" value="Genomic_DNA"/>
</dbReference>
<name>A0A9Q1K746_9CARY</name>
<evidence type="ECO:0000313" key="1">
    <source>
        <dbReference type="EMBL" id="KAJ8437552.1"/>
    </source>
</evidence>
<evidence type="ECO:0000313" key="2">
    <source>
        <dbReference type="Proteomes" id="UP001153076"/>
    </source>
</evidence>
<dbReference type="OrthoDB" id="1761837at2759"/>
<dbReference type="Proteomes" id="UP001153076">
    <property type="component" value="Unassembled WGS sequence"/>
</dbReference>
<dbReference type="AlphaFoldDB" id="A0A9Q1K746"/>